<dbReference type="SUPFAM" id="SSF54909">
    <property type="entry name" value="Dimeric alpha+beta barrel"/>
    <property type="match status" value="1"/>
</dbReference>
<feature type="domain" description="DUF1330" evidence="1">
    <location>
        <begin position="54"/>
        <end position="130"/>
    </location>
</feature>
<dbReference type="RefSeq" id="WP_185799721.1">
    <property type="nucleotide sequence ID" value="NZ_JACJVJ010000001.1"/>
</dbReference>
<dbReference type="PANTHER" id="PTHR40257:SF1">
    <property type="entry name" value="DUF1330 DOMAIN-CONTAINING PROTEIN"/>
    <property type="match status" value="1"/>
</dbReference>
<organism evidence="2 3">
    <name type="scientific">Parasphingopyxis marina</name>
    <dbReference type="NCBI Taxonomy" id="2761622"/>
    <lineage>
        <taxon>Bacteria</taxon>
        <taxon>Pseudomonadati</taxon>
        <taxon>Pseudomonadota</taxon>
        <taxon>Alphaproteobacteria</taxon>
        <taxon>Sphingomonadales</taxon>
        <taxon>Sphingomonadaceae</taxon>
        <taxon>Parasphingopyxis</taxon>
    </lineage>
</organism>
<accession>A0A842HRL1</accession>
<dbReference type="Proteomes" id="UP000564378">
    <property type="component" value="Unassembled WGS sequence"/>
</dbReference>
<evidence type="ECO:0000313" key="3">
    <source>
        <dbReference type="Proteomes" id="UP000564378"/>
    </source>
</evidence>
<gene>
    <name evidence="2" type="ORF">H6P80_02270</name>
</gene>
<evidence type="ECO:0000259" key="1">
    <source>
        <dbReference type="Pfam" id="PF07045"/>
    </source>
</evidence>
<name>A0A842HRL1_9SPHN</name>
<keyword evidence="3" id="KW-1185">Reference proteome</keyword>
<proteinExistence type="predicted"/>
<evidence type="ECO:0000313" key="2">
    <source>
        <dbReference type="EMBL" id="MBC2776438.1"/>
    </source>
</evidence>
<comment type="caution">
    <text evidence="2">The sequence shown here is derived from an EMBL/GenBank/DDBJ whole genome shotgun (WGS) entry which is preliminary data.</text>
</comment>
<dbReference type="PANTHER" id="PTHR40257">
    <property type="match status" value="1"/>
</dbReference>
<dbReference type="Gene3D" id="3.30.70.100">
    <property type="match status" value="1"/>
</dbReference>
<dbReference type="Pfam" id="PF07045">
    <property type="entry name" value="DUF1330"/>
    <property type="match status" value="1"/>
</dbReference>
<dbReference type="InterPro" id="IPR010753">
    <property type="entry name" value="DUF1330"/>
</dbReference>
<dbReference type="InterPro" id="IPR011008">
    <property type="entry name" value="Dimeric_a/b-barrel"/>
</dbReference>
<reference evidence="2 3" key="1">
    <citation type="submission" date="2020-08" db="EMBL/GenBank/DDBJ databases">
        <title>Draft genome sequence of Parasphingopyxis sp. GrpM-11.</title>
        <authorList>
            <person name="Oh J."/>
            <person name="Roh D.-H."/>
        </authorList>
    </citation>
    <scope>NUCLEOTIDE SEQUENCE [LARGE SCALE GENOMIC DNA]</scope>
    <source>
        <strain evidence="2 3">GrpM-11</strain>
    </source>
</reference>
<protein>
    <submittedName>
        <fullName evidence="2">DUF1330 domain-containing protein</fullName>
    </submittedName>
</protein>
<sequence>MTEPRYVDPSRAHFDAFKALERDQPIAMLNLVRFLERAAYPEGHDLAGKGLSGAEAYRLYGEESGPVFRRVGGTLLWSGEPQCMVIGPEEERWDAAFVAHYPAANAFFEMIADPDYQKAVVHRQAAVETSRLIRHKPRDTAGGFA</sequence>
<dbReference type="EMBL" id="JACJVJ010000001">
    <property type="protein sequence ID" value="MBC2776438.1"/>
    <property type="molecule type" value="Genomic_DNA"/>
</dbReference>
<dbReference type="AlphaFoldDB" id="A0A842HRL1"/>